<comment type="caution">
    <text evidence="1">The sequence shown here is derived from an EMBL/GenBank/DDBJ whole genome shotgun (WGS) entry which is preliminary data.</text>
</comment>
<keyword evidence="2" id="KW-1185">Reference proteome</keyword>
<evidence type="ECO:0000313" key="1">
    <source>
        <dbReference type="EMBL" id="KAH3712410.1"/>
    </source>
</evidence>
<protein>
    <submittedName>
        <fullName evidence="1">Uncharacterized protein</fullName>
    </submittedName>
</protein>
<dbReference type="EMBL" id="JAIWYP010000014">
    <property type="protein sequence ID" value="KAH3712410.1"/>
    <property type="molecule type" value="Genomic_DNA"/>
</dbReference>
<proteinExistence type="predicted"/>
<sequence>MVSRQQRSDGYVELNQLFETFKFETLEAGFQMDLEKRECSEMVIHFFNVQKVDKRISTEKNIYVYQGLTLKPLGAIVNPAENSFIYMNELSKYQGEHFKVISIDSNKAIFSLETVYTSNGNKVEKVITFNNNIQWSLKIGEKDIELESYGINDHFTLDENMQNVFTISKQIKVCCGVDVGKSTVCSRFHNVESWKNTDSDTSTRILRSVICLRVVKINARCVPDMQNLSENDYC</sequence>
<gene>
    <name evidence="1" type="ORF">DPMN_072110</name>
</gene>
<dbReference type="AlphaFoldDB" id="A0A9D3Z3W3"/>
<organism evidence="1 2">
    <name type="scientific">Dreissena polymorpha</name>
    <name type="common">Zebra mussel</name>
    <name type="synonym">Mytilus polymorpha</name>
    <dbReference type="NCBI Taxonomy" id="45954"/>
    <lineage>
        <taxon>Eukaryota</taxon>
        <taxon>Metazoa</taxon>
        <taxon>Spiralia</taxon>
        <taxon>Lophotrochozoa</taxon>
        <taxon>Mollusca</taxon>
        <taxon>Bivalvia</taxon>
        <taxon>Autobranchia</taxon>
        <taxon>Heteroconchia</taxon>
        <taxon>Euheterodonta</taxon>
        <taxon>Imparidentia</taxon>
        <taxon>Neoheterodontei</taxon>
        <taxon>Myida</taxon>
        <taxon>Dreissenoidea</taxon>
        <taxon>Dreissenidae</taxon>
        <taxon>Dreissena</taxon>
    </lineage>
</organism>
<name>A0A9D3Z3W3_DREPO</name>
<reference evidence="1" key="1">
    <citation type="journal article" date="2019" name="bioRxiv">
        <title>The Genome of the Zebra Mussel, Dreissena polymorpha: A Resource for Invasive Species Research.</title>
        <authorList>
            <person name="McCartney M.A."/>
            <person name="Auch B."/>
            <person name="Kono T."/>
            <person name="Mallez S."/>
            <person name="Zhang Y."/>
            <person name="Obille A."/>
            <person name="Becker A."/>
            <person name="Abrahante J.E."/>
            <person name="Garbe J."/>
            <person name="Badalamenti J.P."/>
            <person name="Herman A."/>
            <person name="Mangelson H."/>
            <person name="Liachko I."/>
            <person name="Sullivan S."/>
            <person name="Sone E.D."/>
            <person name="Koren S."/>
            <person name="Silverstein K.A.T."/>
            <person name="Beckman K.B."/>
            <person name="Gohl D.M."/>
        </authorList>
    </citation>
    <scope>NUCLEOTIDE SEQUENCE</scope>
    <source>
        <strain evidence="1">Duluth1</strain>
        <tissue evidence="1">Whole animal</tissue>
    </source>
</reference>
<accession>A0A9D3Z3W3</accession>
<dbReference type="Proteomes" id="UP000828390">
    <property type="component" value="Unassembled WGS sequence"/>
</dbReference>
<reference evidence="1" key="2">
    <citation type="submission" date="2020-11" db="EMBL/GenBank/DDBJ databases">
        <authorList>
            <person name="McCartney M.A."/>
            <person name="Auch B."/>
            <person name="Kono T."/>
            <person name="Mallez S."/>
            <person name="Becker A."/>
            <person name="Gohl D.M."/>
            <person name="Silverstein K.A.T."/>
            <person name="Koren S."/>
            <person name="Bechman K.B."/>
            <person name="Herman A."/>
            <person name="Abrahante J.E."/>
            <person name="Garbe J."/>
        </authorList>
    </citation>
    <scope>NUCLEOTIDE SEQUENCE</scope>
    <source>
        <strain evidence="1">Duluth1</strain>
        <tissue evidence="1">Whole animal</tissue>
    </source>
</reference>
<evidence type="ECO:0000313" key="2">
    <source>
        <dbReference type="Proteomes" id="UP000828390"/>
    </source>
</evidence>